<dbReference type="InterPro" id="IPR036514">
    <property type="entry name" value="SGNH_hydro_sf"/>
</dbReference>
<dbReference type="PANTHER" id="PTHR30383">
    <property type="entry name" value="THIOESTERASE 1/PROTEASE 1/LYSOPHOSPHOLIPASE L1"/>
    <property type="match status" value="1"/>
</dbReference>
<dbReference type="OrthoDB" id="2060945at2"/>
<dbReference type="InterPro" id="IPR013830">
    <property type="entry name" value="SGNH_hydro"/>
</dbReference>
<evidence type="ECO:0000313" key="2">
    <source>
        <dbReference type="EMBL" id="KRL59618.1"/>
    </source>
</evidence>
<dbReference type="CDD" id="cd00229">
    <property type="entry name" value="SGNH_hydrolase"/>
    <property type="match status" value="1"/>
</dbReference>
<dbReference type="SUPFAM" id="SSF52266">
    <property type="entry name" value="SGNH hydrolase"/>
    <property type="match status" value="1"/>
</dbReference>
<dbReference type="PANTHER" id="PTHR30383:SF5">
    <property type="entry name" value="SGNH HYDROLASE-TYPE ESTERASE DOMAIN-CONTAINING PROTEIN"/>
    <property type="match status" value="1"/>
</dbReference>
<dbReference type="Gene3D" id="3.40.50.1110">
    <property type="entry name" value="SGNH hydrolase"/>
    <property type="match status" value="1"/>
</dbReference>
<dbReference type="GO" id="GO:0004622">
    <property type="term" value="F:phosphatidylcholine lysophospholipase activity"/>
    <property type="evidence" value="ECO:0007669"/>
    <property type="project" value="TreeGrafter"/>
</dbReference>
<dbReference type="EMBL" id="AZEX01000044">
    <property type="protein sequence ID" value="KRL59618.1"/>
    <property type="molecule type" value="Genomic_DNA"/>
</dbReference>
<name>A0A0R1RZ12_9LACO</name>
<protein>
    <recommendedName>
        <fullName evidence="1">SGNH hydrolase-type esterase domain-containing protein</fullName>
    </recommendedName>
</protein>
<dbReference type="RefSeq" id="WP_025082903.1">
    <property type="nucleotide sequence ID" value="NZ_AZEX01000044.1"/>
</dbReference>
<reference evidence="2 3" key="1">
    <citation type="journal article" date="2015" name="Genome Announc.">
        <title>Expanding the biotechnology potential of lactobacilli through comparative genomics of 213 strains and associated genera.</title>
        <authorList>
            <person name="Sun Z."/>
            <person name="Harris H.M."/>
            <person name="McCann A."/>
            <person name="Guo C."/>
            <person name="Argimon S."/>
            <person name="Zhang W."/>
            <person name="Yang X."/>
            <person name="Jeffery I.B."/>
            <person name="Cooney J.C."/>
            <person name="Kagawa T.F."/>
            <person name="Liu W."/>
            <person name="Song Y."/>
            <person name="Salvetti E."/>
            <person name="Wrobel A."/>
            <person name="Rasinkangas P."/>
            <person name="Parkhill J."/>
            <person name="Rea M.C."/>
            <person name="O'Sullivan O."/>
            <person name="Ritari J."/>
            <person name="Douillard F.P."/>
            <person name="Paul Ross R."/>
            <person name="Yang R."/>
            <person name="Briner A.E."/>
            <person name="Felis G.E."/>
            <person name="de Vos W.M."/>
            <person name="Barrangou R."/>
            <person name="Klaenhammer T.R."/>
            <person name="Caufield P.W."/>
            <person name="Cui Y."/>
            <person name="Zhang H."/>
            <person name="O'Toole P.W."/>
        </authorList>
    </citation>
    <scope>NUCLEOTIDE SEQUENCE [LARGE SCALE GENOMIC DNA]</scope>
    <source>
        <strain evidence="2 3">DSM 14340</strain>
    </source>
</reference>
<dbReference type="AlphaFoldDB" id="A0A0R1RZ12"/>
<sequence>MAYQHLTILGDSITDRRNHYATKWYYDWLAEWQAIPKVTNLGISGSTIAPPYDPMVQRWQAIPTDTDLLLIYAGVNDFGRDTPLGQFGDQTAATFYGALSQLLGRIKRQRPMADCYFISHVMIGTTFFPAVNHWGYRQIDYEQAIQKVTTAFAVAHISLYQHPELSFANAGQADRLSLDTLHPNDAGHLAIAKVLNLNLETNEKDHF</sequence>
<dbReference type="STRING" id="1423747.FC69_GL001578"/>
<evidence type="ECO:0000259" key="1">
    <source>
        <dbReference type="Pfam" id="PF13472"/>
    </source>
</evidence>
<dbReference type="Pfam" id="PF13472">
    <property type="entry name" value="Lipase_GDSL_2"/>
    <property type="match status" value="1"/>
</dbReference>
<evidence type="ECO:0000313" key="3">
    <source>
        <dbReference type="Proteomes" id="UP000051264"/>
    </source>
</evidence>
<gene>
    <name evidence="2" type="ORF">FC69_GL001578</name>
</gene>
<dbReference type="eggNOG" id="COG2755">
    <property type="taxonomic scope" value="Bacteria"/>
</dbReference>
<comment type="caution">
    <text evidence="2">The sequence shown here is derived from an EMBL/GenBank/DDBJ whole genome shotgun (WGS) entry which is preliminary data.</text>
</comment>
<accession>A0A0R1RZ12</accession>
<organism evidence="2 3">
    <name type="scientific">Latilactobacillus fuchuensis DSM 14340 = JCM 11249</name>
    <dbReference type="NCBI Taxonomy" id="1423747"/>
    <lineage>
        <taxon>Bacteria</taxon>
        <taxon>Bacillati</taxon>
        <taxon>Bacillota</taxon>
        <taxon>Bacilli</taxon>
        <taxon>Lactobacillales</taxon>
        <taxon>Lactobacillaceae</taxon>
        <taxon>Latilactobacillus</taxon>
    </lineage>
</organism>
<dbReference type="PATRIC" id="fig|1423747.3.peg.1606"/>
<proteinExistence type="predicted"/>
<feature type="domain" description="SGNH hydrolase-type esterase" evidence="1">
    <location>
        <begin position="8"/>
        <end position="188"/>
    </location>
</feature>
<dbReference type="Proteomes" id="UP000051264">
    <property type="component" value="Unassembled WGS sequence"/>
</dbReference>
<dbReference type="InterPro" id="IPR051532">
    <property type="entry name" value="Ester_Hydrolysis_Enzymes"/>
</dbReference>